<evidence type="ECO:0000313" key="3">
    <source>
        <dbReference type="Proteomes" id="UP000439780"/>
    </source>
</evidence>
<sequence length="117" mass="12824">MHDDKQMMLLRIYTDESAHIGDKRLVDELVRMARTEGLAGATALRGRLGFGGRKGAVHQHHSLGVGDNMPMVVEIVDTEPAVRRFAGTLGDLHHIGLVTLERVEVLHGSLPSAERPK</sequence>
<evidence type="ECO:0000313" key="2">
    <source>
        <dbReference type="EMBL" id="MXP29861.1"/>
    </source>
</evidence>
<dbReference type="Proteomes" id="UP000439780">
    <property type="component" value="Unassembled WGS sequence"/>
</dbReference>
<dbReference type="Gene3D" id="3.30.70.120">
    <property type="match status" value="1"/>
</dbReference>
<dbReference type="SUPFAM" id="SSF54913">
    <property type="entry name" value="GlnB-like"/>
    <property type="match status" value="1"/>
</dbReference>
<comment type="similarity">
    <text evidence="1">Belongs to the UPF0166 family.</text>
</comment>
<name>A0A845ALU6_9SPHN</name>
<dbReference type="PANTHER" id="PTHR35983:SF1">
    <property type="entry name" value="UPF0166 PROTEIN TM_0021"/>
    <property type="match status" value="1"/>
</dbReference>
<organism evidence="2 3">
    <name type="scientific">Qipengyuania algicida</name>
    <dbReference type="NCBI Taxonomy" id="1836209"/>
    <lineage>
        <taxon>Bacteria</taxon>
        <taxon>Pseudomonadati</taxon>
        <taxon>Pseudomonadota</taxon>
        <taxon>Alphaproteobacteria</taxon>
        <taxon>Sphingomonadales</taxon>
        <taxon>Erythrobacteraceae</taxon>
        <taxon>Qipengyuania</taxon>
    </lineage>
</organism>
<proteinExistence type="inferred from homology"/>
<protein>
    <submittedName>
        <fullName evidence="2">DUF190 domain-containing protein</fullName>
    </submittedName>
</protein>
<dbReference type="PANTHER" id="PTHR35983">
    <property type="entry name" value="UPF0166 PROTEIN TM_0021"/>
    <property type="match status" value="1"/>
</dbReference>
<dbReference type="Pfam" id="PF02641">
    <property type="entry name" value="DUF190"/>
    <property type="match status" value="1"/>
</dbReference>
<dbReference type="InterPro" id="IPR015867">
    <property type="entry name" value="N-reg_PII/ATP_PRibTrfase_C"/>
</dbReference>
<comment type="caution">
    <text evidence="2">The sequence shown here is derived from an EMBL/GenBank/DDBJ whole genome shotgun (WGS) entry which is preliminary data.</text>
</comment>
<keyword evidence="3" id="KW-1185">Reference proteome</keyword>
<dbReference type="AlphaFoldDB" id="A0A845ALU6"/>
<dbReference type="OrthoDB" id="9795599at2"/>
<evidence type="ECO:0000256" key="1">
    <source>
        <dbReference type="ARBA" id="ARBA00010554"/>
    </source>
</evidence>
<dbReference type="EMBL" id="WTYA01000012">
    <property type="protein sequence ID" value="MXP29861.1"/>
    <property type="molecule type" value="Genomic_DNA"/>
</dbReference>
<dbReference type="InterPro" id="IPR003793">
    <property type="entry name" value="UPF0166"/>
</dbReference>
<accession>A0A845ALU6</accession>
<dbReference type="RefSeq" id="WP_160754161.1">
    <property type="nucleotide sequence ID" value="NZ_WTYA01000012.1"/>
</dbReference>
<dbReference type="InterPro" id="IPR011322">
    <property type="entry name" value="N-reg_PII-like_a/b"/>
</dbReference>
<gene>
    <name evidence="2" type="ORF">GRI58_13685</name>
</gene>
<reference evidence="2 3" key="1">
    <citation type="submission" date="2019-12" db="EMBL/GenBank/DDBJ databases">
        <title>Genomic-based taxomic classification of the family Erythrobacteraceae.</title>
        <authorList>
            <person name="Xu L."/>
        </authorList>
    </citation>
    <scope>NUCLEOTIDE SEQUENCE [LARGE SCALE GENOMIC DNA]</scope>
    <source>
        <strain evidence="2 3">KEMB 9005-328</strain>
    </source>
</reference>